<dbReference type="Proteomes" id="UP000695000">
    <property type="component" value="Unplaced"/>
</dbReference>
<dbReference type="GeneID" id="108557016"/>
<keyword evidence="1" id="KW-1185">Reference proteome</keyword>
<proteinExistence type="predicted"/>
<name>A0ABM1M2T0_NICVS</name>
<evidence type="ECO:0000313" key="2">
    <source>
        <dbReference type="RefSeq" id="XP_017768880.1"/>
    </source>
</evidence>
<reference evidence="2" key="1">
    <citation type="submission" date="2025-08" db="UniProtKB">
        <authorList>
            <consortium name="RefSeq"/>
        </authorList>
    </citation>
    <scope>IDENTIFICATION</scope>
    <source>
        <tissue evidence="2">Whole Larva</tissue>
    </source>
</reference>
<accession>A0ABM1M2T0</accession>
<gene>
    <name evidence="2" type="primary">LOC108557016</name>
</gene>
<evidence type="ECO:0000313" key="1">
    <source>
        <dbReference type="Proteomes" id="UP000695000"/>
    </source>
</evidence>
<organism evidence="1 2">
    <name type="scientific">Nicrophorus vespilloides</name>
    <name type="common">Boreal carrion beetle</name>
    <dbReference type="NCBI Taxonomy" id="110193"/>
    <lineage>
        <taxon>Eukaryota</taxon>
        <taxon>Metazoa</taxon>
        <taxon>Ecdysozoa</taxon>
        <taxon>Arthropoda</taxon>
        <taxon>Hexapoda</taxon>
        <taxon>Insecta</taxon>
        <taxon>Pterygota</taxon>
        <taxon>Neoptera</taxon>
        <taxon>Endopterygota</taxon>
        <taxon>Coleoptera</taxon>
        <taxon>Polyphaga</taxon>
        <taxon>Staphyliniformia</taxon>
        <taxon>Silphidae</taxon>
        <taxon>Nicrophorinae</taxon>
        <taxon>Nicrophorus</taxon>
    </lineage>
</organism>
<protein>
    <submittedName>
        <fullName evidence="2">Uncharacterized protein LOC108557016 isoform X1</fullName>
    </submittedName>
</protein>
<sequence length="190" mass="22166">MTIPMLQVKINSVALKFSVSIIQIENKFDERGLAFVKKNIYIYLKSIPNINLTLIQDVDGWIKDILKLEVETWTLLSEEMNKIISIFNNYNELIVNTLEDIYSNDEVTVLGSDWVNKMDALIAVAVAMKNLGEYAAERIQEEKDLDYNAFMSVMDLQDNMFANCRKDFKVFLKKSYKFITNILKLYHRRS</sequence>
<dbReference type="RefSeq" id="XP_017768880.1">
    <property type="nucleotide sequence ID" value="XM_017913391.1"/>
</dbReference>